<dbReference type="Pfam" id="PF25133">
    <property type="entry name" value="TYW2_N_2"/>
    <property type="match status" value="1"/>
</dbReference>
<comment type="similarity">
    <text evidence="4">Belongs to the class I-like SAM-binding methyltransferase superfamily. TRM5/TYW2 family.</text>
</comment>
<evidence type="ECO:0000256" key="3">
    <source>
        <dbReference type="ARBA" id="ARBA00022694"/>
    </source>
</evidence>
<keyword evidence="3 4" id="KW-0819">tRNA processing</keyword>
<comment type="caution">
    <text evidence="4">Lacks conserved residue(s) required for the propagation of feature annotation.</text>
</comment>
<dbReference type="RefSeq" id="WP_049990089.1">
    <property type="nucleotide sequence ID" value="NZ_FOIS01000004.1"/>
</dbReference>
<organism evidence="7 8">
    <name type="scientific">Natrinema salifodinae</name>
    <dbReference type="NCBI Taxonomy" id="1202768"/>
    <lineage>
        <taxon>Archaea</taxon>
        <taxon>Methanobacteriati</taxon>
        <taxon>Methanobacteriota</taxon>
        <taxon>Stenosarchaea group</taxon>
        <taxon>Halobacteria</taxon>
        <taxon>Halobacteriales</taxon>
        <taxon>Natrialbaceae</taxon>
        <taxon>Natrinema</taxon>
    </lineage>
</organism>
<feature type="region of interest" description="Disordered" evidence="5">
    <location>
        <begin position="1"/>
        <end position="33"/>
    </location>
</feature>
<dbReference type="EC" id="2.5.1.114" evidence="4"/>
<dbReference type="Gene3D" id="3.40.50.150">
    <property type="entry name" value="Vaccinia Virus protein VP39"/>
    <property type="match status" value="1"/>
</dbReference>
<evidence type="ECO:0000256" key="1">
    <source>
        <dbReference type="ARBA" id="ARBA00022679"/>
    </source>
</evidence>
<evidence type="ECO:0000313" key="7">
    <source>
        <dbReference type="EMBL" id="SEW25135.1"/>
    </source>
</evidence>
<feature type="binding site" evidence="4">
    <location>
        <position position="272"/>
    </location>
    <ligand>
        <name>S-adenosyl-L-methionine</name>
        <dbReference type="ChEBI" id="CHEBI:59789"/>
    </ligand>
</feature>
<dbReference type="Pfam" id="PF02475">
    <property type="entry name" value="TRM5-TYW2_MTfase"/>
    <property type="match status" value="2"/>
</dbReference>
<dbReference type="SUPFAM" id="SSF53335">
    <property type="entry name" value="S-adenosyl-L-methionine-dependent methyltransferases"/>
    <property type="match status" value="1"/>
</dbReference>
<gene>
    <name evidence="4" type="primary">taw2</name>
    <name evidence="7" type="ORF">SAMN05216285_3423</name>
</gene>
<dbReference type="InterPro" id="IPR030867">
    <property type="entry name" value="TYW2_archaea"/>
</dbReference>
<reference evidence="8" key="1">
    <citation type="submission" date="2016-10" db="EMBL/GenBank/DDBJ databases">
        <authorList>
            <person name="Varghese N."/>
        </authorList>
    </citation>
    <scope>NUCLEOTIDE SEQUENCE [LARGE SCALE GENOMIC DNA]</scope>
    <source>
        <strain evidence="8">CGMCC 1.12284</strain>
    </source>
</reference>
<dbReference type="OrthoDB" id="8079at2157"/>
<keyword evidence="8" id="KW-1185">Reference proteome</keyword>
<feature type="compositionally biased region" description="Basic and acidic residues" evidence="5">
    <location>
        <begin position="59"/>
        <end position="69"/>
    </location>
</feature>
<dbReference type="eggNOG" id="arCOG10124">
    <property type="taxonomic scope" value="Archaea"/>
</dbReference>
<evidence type="ECO:0000256" key="5">
    <source>
        <dbReference type="SAM" id="MobiDB-lite"/>
    </source>
</evidence>
<dbReference type="PANTHER" id="PTHR23245">
    <property type="entry name" value="TRNA METHYLTRANSFERASE"/>
    <property type="match status" value="1"/>
</dbReference>
<dbReference type="GO" id="GO:0008175">
    <property type="term" value="F:tRNA methyltransferase activity"/>
    <property type="evidence" value="ECO:0007669"/>
    <property type="project" value="TreeGrafter"/>
</dbReference>
<dbReference type="HAMAP" id="MF_01922">
    <property type="entry name" value="TYW2_archaea"/>
    <property type="match status" value="1"/>
</dbReference>
<feature type="binding site" evidence="4">
    <location>
        <position position="227"/>
    </location>
    <ligand>
        <name>S-adenosyl-L-methionine</name>
        <dbReference type="ChEBI" id="CHEBI:59789"/>
    </ligand>
</feature>
<dbReference type="InterPro" id="IPR056744">
    <property type="entry name" value="TRM5/TYW2-like_N"/>
</dbReference>
<keyword evidence="4" id="KW-0963">Cytoplasm</keyword>
<name>A0A1I0QDL4_9EURY</name>
<dbReference type="InterPro" id="IPR056743">
    <property type="entry name" value="TRM5-TYW2-like_MTfase"/>
</dbReference>
<dbReference type="Proteomes" id="UP000183275">
    <property type="component" value="Unassembled WGS sequence"/>
</dbReference>
<dbReference type="EMBL" id="FOIS01000004">
    <property type="protein sequence ID" value="SEW25135.1"/>
    <property type="molecule type" value="Genomic_DNA"/>
</dbReference>
<dbReference type="PROSITE" id="PS51684">
    <property type="entry name" value="SAM_MT_TRM5_TYW2"/>
    <property type="match status" value="1"/>
</dbReference>
<protein>
    <recommendedName>
        <fullName evidence="4">tRNA(Phe) (4-demethylwyosine(37)-C(7)) aminocarboxypropyltransferase</fullName>
        <ecNumber evidence="4">2.5.1.114</ecNumber>
    </recommendedName>
    <alternativeName>
        <fullName evidence="4">tRNA wyosine derivatives biosynthesis protein Taw2</fullName>
    </alternativeName>
</protein>
<dbReference type="GO" id="GO:0005737">
    <property type="term" value="C:cytoplasm"/>
    <property type="evidence" value="ECO:0007669"/>
    <property type="project" value="UniProtKB-SubCell"/>
</dbReference>
<evidence type="ECO:0000256" key="4">
    <source>
        <dbReference type="HAMAP-Rule" id="MF_01922"/>
    </source>
</evidence>
<keyword evidence="2 4" id="KW-0949">S-adenosyl-L-methionine</keyword>
<feature type="region of interest" description="Disordered" evidence="5">
    <location>
        <begin position="319"/>
        <end position="338"/>
    </location>
</feature>
<sequence>MPDDPERGGEPAEPDESPDGPASDVDARLDRADAPLAAVVEKSRAETAIESLRAEGVYDDSRRVREARGRSGAKPSDDAIQSSTREDGPARIALPVTDPPSETRVLEVVRQLDPEPRNTDLEDLLADRGWSDEALESAPGSWAVIGSVILVTVPEGCPDEADLGEALLELHGEADSVLADEGIANDGAAGTYREPRTRLIAGERDTETIHTEHGTRYGLDPAAVMFSPGNQAERARMGEVASADEQVFDMFAGIGYFTLPMARSGARVTATEINPTAFRYLVENAMLNDVGDQVDAYMTDCRDLAGEIEADRVVMGYYGSGNESERADGDRDGGAHGTRADEAHEFLDDALTALVPDGVVHYHEATPESRLWDRPLARLESAADAADRKLEVLEKRRVKSHSAGVDHVVVDARFD</sequence>
<comment type="function">
    <text evidence="4">S-adenosyl-L-methionine-dependent transferase that acts as a component of the wyosine derivatives biosynthesis pathway. Catalyzes the transfer of the alpha-amino-alpha-carboxypropyl (acp) group from S-adenosyl-L-methionine to 4-demethylwyosine (imG-14), forming 7-aminocarboxypropyl-demethylwyosine (wybutosine-86) at position 37 of tRNA(Phe).</text>
</comment>
<feature type="region of interest" description="Disordered" evidence="5">
    <location>
        <begin position="53"/>
        <end position="101"/>
    </location>
</feature>
<dbReference type="InterPro" id="IPR029063">
    <property type="entry name" value="SAM-dependent_MTases_sf"/>
</dbReference>
<comment type="subcellular location">
    <subcellularLocation>
        <location evidence="4">Cytoplasm</location>
    </subcellularLocation>
</comment>
<evidence type="ECO:0000313" key="8">
    <source>
        <dbReference type="Proteomes" id="UP000183275"/>
    </source>
</evidence>
<dbReference type="CDD" id="cd02440">
    <property type="entry name" value="AdoMet_MTases"/>
    <property type="match status" value="1"/>
</dbReference>
<dbReference type="GO" id="GO:0030488">
    <property type="term" value="P:tRNA methylation"/>
    <property type="evidence" value="ECO:0007669"/>
    <property type="project" value="TreeGrafter"/>
</dbReference>
<evidence type="ECO:0000256" key="2">
    <source>
        <dbReference type="ARBA" id="ARBA00022691"/>
    </source>
</evidence>
<feature type="domain" description="SAM-dependent methyltransferase TRM5/TYW2-type" evidence="6">
    <location>
        <begin position="142"/>
        <end position="415"/>
    </location>
</feature>
<dbReference type="GO" id="GO:0102522">
    <property type="term" value="F:tRNA 4-demethylwyosine alpha-amino-alpha-carboxypropyltransferase activity"/>
    <property type="evidence" value="ECO:0007669"/>
    <property type="project" value="UniProtKB-EC"/>
</dbReference>
<keyword evidence="1 4" id="KW-0808">Transferase</keyword>
<proteinExistence type="inferred from homology"/>
<dbReference type="InterPro" id="IPR030382">
    <property type="entry name" value="MeTrfase_TRM5/TYW2"/>
</dbReference>
<feature type="binding site" evidence="4">
    <location>
        <position position="234"/>
    </location>
    <ligand>
        <name>S-adenosyl-L-methionine</name>
        <dbReference type="ChEBI" id="CHEBI:59789"/>
    </ligand>
</feature>
<comment type="catalytic activity">
    <reaction evidence="4">
        <text>4-demethylwyosine(37) in tRNA(Phe) + S-adenosyl-L-methionine = 4-demethyl-7-[(3S)-3-amino-3-carboxypropyl]wyosine(37) in tRNA(Phe) + S-methyl-5'-thioadenosine + H(+)</text>
        <dbReference type="Rhea" id="RHEA:36355"/>
        <dbReference type="Rhea" id="RHEA-COMP:10164"/>
        <dbReference type="Rhea" id="RHEA-COMP:10378"/>
        <dbReference type="ChEBI" id="CHEBI:15378"/>
        <dbReference type="ChEBI" id="CHEBI:17509"/>
        <dbReference type="ChEBI" id="CHEBI:59789"/>
        <dbReference type="ChEBI" id="CHEBI:64315"/>
        <dbReference type="ChEBI" id="CHEBI:73550"/>
        <dbReference type="EC" id="2.5.1.114"/>
    </reaction>
</comment>
<dbReference type="AlphaFoldDB" id="A0A1I0QDL4"/>
<evidence type="ECO:0000259" key="6">
    <source>
        <dbReference type="PROSITE" id="PS51684"/>
    </source>
</evidence>
<dbReference type="Gene3D" id="3.30.300.110">
    <property type="entry name" value="Met-10+ protein-like domains"/>
    <property type="match status" value="1"/>
</dbReference>
<feature type="compositionally biased region" description="Basic and acidic residues" evidence="5">
    <location>
        <begin position="1"/>
        <end position="10"/>
    </location>
</feature>
<feature type="compositionally biased region" description="Basic and acidic residues" evidence="5">
    <location>
        <begin position="323"/>
        <end position="338"/>
    </location>
</feature>
<dbReference type="PANTHER" id="PTHR23245:SF41">
    <property type="entry name" value="TRNA(PHE) (4-DEMETHYLWYOSINE(37)-C(7)) AMINOCARBOXYPROPYLTRANSFERASE"/>
    <property type="match status" value="1"/>
</dbReference>
<dbReference type="STRING" id="1202768.SAMN05216285_3423"/>
<accession>A0A1I0QDL4</accession>